<dbReference type="GO" id="GO:0046872">
    <property type="term" value="F:metal ion binding"/>
    <property type="evidence" value="ECO:0007669"/>
    <property type="project" value="UniProtKB-KW"/>
</dbReference>
<keyword evidence="8" id="KW-0067">ATP-binding</keyword>
<reference evidence="11" key="1">
    <citation type="submission" date="2006-04" db="EMBL/GenBank/DDBJ databases">
        <authorList>
            <person name="Seshadri R."/>
            <person name="Federici B.A."/>
        </authorList>
    </citation>
    <scope>NUCLEOTIDE SEQUENCE [LARGE SCALE GENOMIC DNA]</scope>
</reference>
<proteinExistence type="inferred from homology"/>
<sequence>MFIKTEKETIQLAQNLAQCCPSQKRIIIFFEGELGAGKTFFIRSFLNALGYRSFIKSPTYTLMEKYNVGPFLIYHLDLYRFQSANEIFDMGLIDEWDFQGIWLIEWPNRASAFLPQPDIVCRLDILKTGRHIQFRAKSPDGKPIIQCLNKRLILYNRASYSH</sequence>
<gene>
    <name evidence="11" type="ORF">RICGR_0382</name>
</gene>
<protein>
    <recommendedName>
        <fullName evidence="3">tRNA threonylcarbamoyladenosine biosynthesis protein TsaE</fullName>
    </recommendedName>
    <alternativeName>
        <fullName evidence="10">t(6)A37 threonylcarbamoyladenosine biosynthesis protein TsaE</fullName>
    </alternativeName>
</protein>
<evidence type="ECO:0000256" key="5">
    <source>
        <dbReference type="ARBA" id="ARBA00022694"/>
    </source>
</evidence>
<keyword evidence="12" id="KW-1185">Reference proteome</keyword>
<keyword evidence="7" id="KW-0547">Nucleotide-binding</keyword>
<dbReference type="EMBL" id="AAQJ02000001">
    <property type="protein sequence ID" value="EDP46243.1"/>
    <property type="molecule type" value="Genomic_DNA"/>
</dbReference>
<keyword evidence="5" id="KW-0819">tRNA processing</keyword>
<comment type="subcellular location">
    <subcellularLocation>
        <location evidence="1">Cytoplasm</location>
    </subcellularLocation>
</comment>
<organism evidence="11 12">
    <name type="scientific">Rickettsiella grylli</name>
    <dbReference type="NCBI Taxonomy" id="59196"/>
    <lineage>
        <taxon>Bacteria</taxon>
        <taxon>Pseudomonadati</taxon>
        <taxon>Pseudomonadota</taxon>
        <taxon>Gammaproteobacteria</taxon>
        <taxon>Legionellales</taxon>
        <taxon>Coxiellaceae</taxon>
        <taxon>Rickettsiella</taxon>
    </lineage>
</organism>
<dbReference type="PANTHER" id="PTHR33540:SF2">
    <property type="entry name" value="TRNA THREONYLCARBAMOYLADENOSINE BIOSYNTHESIS PROTEIN TSAE"/>
    <property type="match status" value="1"/>
</dbReference>
<evidence type="ECO:0000256" key="10">
    <source>
        <dbReference type="ARBA" id="ARBA00032441"/>
    </source>
</evidence>
<dbReference type="SUPFAM" id="SSF52540">
    <property type="entry name" value="P-loop containing nucleoside triphosphate hydrolases"/>
    <property type="match status" value="1"/>
</dbReference>
<dbReference type="RefSeq" id="WP_006035226.1">
    <property type="nucleotide sequence ID" value="NZ_AAQJ02000001.1"/>
</dbReference>
<evidence type="ECO:0000256" key="8">
    <source>
        <dbReference type="ARBA" id="ARBA00022840"/>
    </source>
</evidence>
<accession>A8PLC1</accession>
<evidence type="ECO:0000256" key="2">
    <source>
        <dbReference type="ARBA" id="ARBA00007599"/>
    </source>
</evidence>
<evidence type="ECO:0000313" key="11">
    <source>
        <dbReference type="EMBL" id="EDP46243.1"/>
    </source>
</evidence>
<evidence type="ECO:0000256" key="1">
    <source>
        <dbReference type="ARBA" id="ARBA00004496"/>
    </source>
</evidence>
<dbReference type="STRING" id="59196.RICGR_0382"/>
<name>A8PLC1_9COXI</name>
<evidence type="ECO:0000256" key="4">
    <source>
        <dbReference type="ARBA" id="ARBA00022490"/>
    </source>
</evidence>
<evidence type="ECO:0000256" key="3">
    <source>
        <dbReference type="ARBA" id="ARBA00019010"/>
    </source>
</evidence>
<evidence type="ECO:0000256" key="7">
    <source>
        <dbReference type="ARBA" id="ARBA00022741"/>
    </source>
</evidence>
<keyword evidence="4" id="KW-0963">Cytoplasm</keyword>
<dbReference type="NCBIfam" id="TIGR00150">
    <property type="entry name" value="T6A_YjeE"/>
    <property type="match status" value="1"/>
</dbReference>
<comment type="similarity">
    <text evidence="2">Belongs to the TsaE family.</text>
</comment>
<dbReference type="GO" id="GO:0005737">
    <property type="term" value="C:cytoplasm"/>
    <property type="evidence" value="ECO:0007669"/>
    <property type="project" value="UniProtKB-SubCell"/>
</dbReference>
<dbReference type="OrthoDB" id="9800307at2"/>
<dbReference type="InterPro" id="IPR027417">
    <property type="entry name" value="P-loop_NTPase"/>
</dbReference>
<dbReference type="PANTHER" id="PTHR33540">
    <property type="entry name" value="TRNA THREONYLCARBAMOYLADENOSINE BIOSYNTHESIS PROTEIN TSAE"/>
    <property type="match status" value="1"/>
</dbReference>
<dbReference type="Proteomes" id="UP000054075">
    <property type="component" value="Unassembled WGS sequence"/>
</dbReference>
<comment type="caution">
    <text evidence="11">The sequence shown here is derived from an EMBL/GenBank/DDBJ whole genome shotgun (WGS) entry which is preliminary data.</text>
</comment>
<keyword evidence="6" id="KW-0479">Metal-binding</keyword>
<keyword evidence="9" id="KW-0460">Magnesium</keyword>
<evidence type="ECO:0000313" key="12">
    <source>
        <dbReference type="Proteomes" id="UP000054075"/>
    </source>
</evidence>
<dbReference type="eggNOG" id="COG0802">
    <property type="taxonomic scope" value="Bacteria"/>
</dbReference>
<evidence type="ECO:0000256" key="9">
    <source>
        <dbReference type="ARBA" id="ARBA00022842"/>
    </source>
</evidence>
<dbReference type="InterPro" id="IPR003442">
    <property type="entry name" value="T6A_TsaE"/>
</dbReference>
<dbReference type="GO" id="GO:0005524">
    <property type="term" value="F:ATP binding"/>
    <property type="evidence" value="ECO:0007669"/>
    <property type="project" value="UniProtKB-KW"/>
</dbReference>
<dbReference type="AlphaFoldDB" id="A8PLC1"/>
<evidence type="ECO:0000256" key="6">
    <source>
        <dbReference type="ARBA" id="ARBA00022723"/>
    </source>
</evidence>
<dbReference type="Pfam" id="PF02367">
    <property type="entry name" value="TsaE"/>
    <property type="match status" value="1"/>
</dbReference>
<dbReference type="GO" id="GO:0002949">
    <property type="term" value="P:tRNA threonylcarbamoyladenosine modification"/>
    <property type="evidence" value="ECO:0007669"/>
    <property type="project" value="InterPro"/>
</dbReference>
<reference evidence="11" key="2">
    <citation type="submission" date="2007-10" db="EMBL/GenBank/DDBJ databases">
        <authorList>
            <person name="Myers G.S."/>
        </authorList>
    </citation>
    <scope>NUCLEOTIDE SEQUENCE [LARGE SCALE GENOMIC DNA]</scope>
</reference>
<dbReference type="Gene3D" id="3.40.50.300">
    <property type="entry name" value="P-loop containing nucleotide triphosphate hydrolases"/>
    <property type="match status" value="1"/>
</dbReference>